<dbReference type="PANTHER" id="PTHR16223">
    <property type="entry name" value="TRANSCRIPTION FACTOR BHLH83-RELATED"/>
    <property type="match status" value="1"/>
</dbReference>
<accession>A0AAD7Q2W3</accession>
<dbReference type="InterPro" id="IPR036638">
    <property type="entry name" value="HLH_DNA-bd_sf"/>
</dbReference>
<dbReference type="InterPro" id="IPR045239">
    <property type="entry name" value="bHLH95_bHLH"/>
</dbReference>
<dbReference type="PROSITE" id="PS50888">
    <property type="entry name" value="BHLH"/>
    <property type="match status" value="1"/>
</dbReference>
<evidence type="ECO:0000256" key="5">
    <source>
        <dbReference type="ARBA" id="ARBA00023163"/>
    </source>
</evidence>
<feature type="compositionally biased region" description="Basic and acidic residues" evidence="7">
    <location>
        <begin position="184"/>
        <end position="196"/>
    </location>
</feature>
<sequence>MNRGVLQSSPVQQMMAAGNPNWWNINSMRSQTHQQSPASPFLPTPTSNFFPPYAPTTTSIPINPSWYDQNQDQLPDSWSLIMGGGVVGEEVDKGGMGQFQVKKLENWEEQILLSSQAQNAQLVDVKQENLGNNYVYIGSNGNQEFQGVKPTWSHQIMAASSPKSCVSTASDFSINMLDFSHNIKTDGRHPPPDRSSECNSTAGGGAVKKARVQPSSTQTTFKVRKEKLGDRITSLHQIVSPFGKTDTASVLLEAIGYIRFLQSQIEALSLPYLANGAGNMRQQQQSVQGERSCIFPEDPGQLLNDNCMKRKGACEQEAQEEPKKDLRSRGLCLVPVSCTLQVGSDNGADYWAPAFGGGFRPGRSQEFGFPFKYDQWHVLHASTHNGTIHGNDITS</sequence>
<keyword evidence="5" id="KW-0804">Transcription</keyword>
<dbReference type="InterPro" id="IPR045843">
    <property type="entry name" value="IND-like"/>
</dbReference>
<comment type="subunit">
    <text evidence="2">Homodimer.</text>
</comment>
<dbReference type="SUPFAM" id="SSF47459">
    <property type="entry name" value="HLH, helix-loop-helix DNA-binding domain"/>
    <property type="match status" value="1"/>
</dbReference>
<dbReference type="GO" id="GO:0046983">
    <property type="term" value="F:protein dimerization activity"/>
    <property type="evidence" value="ECO:0007669"/>
    <property type="project" value="InterPro"/>
</dbReference>
<dbReference type="GO" id="GO:0000981">
    <property type="term" value="F:DNA-binding transcription factor activity, RNA polymerase II-specific"/>
    <property type="evidence" value="ECO:0007669"/>
    <property type="project" value="TreeGrafter"/>
</dbReference>
<proteinExistence type="predicted"/>
<evidence type="ECO:0000259" key="8">
    <source>
        <dbReference type="PROSITE" id="PS50888"/>
    </source>
</evidence>
<evidence type="ECO:0000313" key="10">
    <source>
        <dbReference type="Proteomes" id="UP001163823"/>
    </source>
</evidence>
<name>A0AAD7Q2W3_QUISA</name>
<dbReference type="Proteomes" id="UP001163823">
    <property type="component" value="Chromosome 3"/>
</dbReference>
<evidence type="ECO:0000313" key="9">
    <source>
        <dbReference type="EMBL" id="KAJ7973828.1"/>
    </source>
</evidence>
<dbReference type="KEGG" id="qsa:O6P43_004002"/>
<evidence type="ECO:0000256" key="3">
    <source>
        <dbReference type="ARBA" id="ARBA00023015"/>
    </source>
</evidence>
<reference evidence="9" key="1">
    <citation type="journal article" date="2023" name="Science">
        <title>Elucidation of the pathway for biosynthesis of saponin adjuvants from the soapbark tree.</title>
        <authorList>
            <person name="Reed J."/>
            <person name="Orme A."/>
            <person name="El-Demerdash A."/>
            <person name="Owen C."/>
            <person name="Martin L.B.B."/>
            <person name="Misra R.C."/>
            <person name="Kikuchi S."/>
            <person name="Rejzek M."/>
            <person name="Martin A.C."/>
            <person name="Harkess A."/>
            <person name="Leebens-Mack J."/>
            <person name="Louveau T."/>
            <person name="Stephenson M.J."/>
            <person name="Osbourn A."/>
        </authorList>
    </citation>
    <scope>NUCLEOTIDE SEQUENCE</scope>
    <source>
        <strain evidence="9">S10</strain>
    </source>
</reference>
<keyword evidence="4" id="KW-0238">DNA-binding</keyword>
<dbReference type="CDD" id="cd11393">
    <property type="entry name" value="bHLH_AtbHLH_like"/>
    <property type="match status" value="1"/>
</dbReference>
<protein>
    <submittedName>
        <fullName evidence="9">Transcription factor bHLH68</fullName>
    </submittedName>
</protein>
<feature type="region of interest" description="Disordered" evidence="7">
    <location>
        <begin position="184"/>
        <end position="218"/>
    </location>
</feature>
<evidence type="ECO:0000256" key="4">
    <source>
        <dbReference type="ARBA" id="ARBA00023125"/>
    </source>
</evidence>
<keyword evidence="10" id="KW-1185">Reference proteome</keyword>
<evidence type="ECO:0000256" key="2">
    <source>
        <dbReference type="ARBA" id="ARBA00011738"/>
    </source>
</evidence>
<evidence type="ECO:0000256" key="7">
    <source>
        <dbReference type="SAM" id="MobiDB-lite"/>
    </source>
</evidence>
<evidence type="ECO:0000256" key="1">
    <source>
        <dbReference type="ARBA" id="ARBA00004123"/>
    </source>
</evidence>
<keyword evidence="3" id="KW-0805">Transcription regulation</keyword>
<comment type="caution">
    <text evidence="9">The sequence shown here is derived from an EMBL/GenBank/DDBJ whole genome shotgun (WGS) entry which is preliminary data.</text>
</comment>
<dbReference type="PANTHER" id="PTHR16223:SF136">
    <property type="entry name" value="TRANSCRIPTION FACTOR BHLH133-RELATED"/>
    <property type="match status" value="1"/>
</dbReference>
<dbReference type="Gene3D" id="4.10.280.10">
    <property type="entry name" value="Helix-loop-helix DNA-binding domain"/>
    <property type="match status" value="1"/>
</dbReference>
<dbReference type="FunFam" id="4.10.280.10:FF:000032">
    <property type="entry name" value="Transcription factor bHLH123 family"/>
    <property type="match status" value="1"/>
</dbReference>
<dbReference type="GO" id="GO:0005634">
    <property type="term" value="C:nucleus"/>
    <property type="evidence" value="ECO:0007669"/>
    <property type="project" value="UniProtKB-SubCell"/>
</dbReference>
<gene>
    <name evidence="9" type="ORF">O6P43_004002</name>
</gene>
<feature type="domain" description="BHLH" evidence="8">
    <location>
        <begin position="212"/>
        <end position="261"/>
    </location>
</feature>
<keyword evidence="6" id="KW-0539">Nucleus</keyword>
<comment type="subcellular location">
    <subcellularLocation>
        <location evidence="1">Nucleus</location>
    </subcellularLocation>
</comment>
<dbReference type="GO" id="GO:0000978">
    <property type="term" value="F:RNA polymerase II cis-regulatory region sequence-specific DNA binding"/>
    <property type="evidence" value="ECO:0007669"/>
    <property type="project" value="TreeGrafter"/>
</dbReference>
<dbReference type="AlphaFoldDB" id="A0AAD7Q2W3"/>
<evidence type="ECO:0000256" key="6">
    <source>
        <dbReference type="ARBA" id="ARBA00023242"/>
    </source>
</evidence>
<organism evidence="9 10">
    <name type="scientific">Quillaja saponaria</name>
    <name type="common">Soap bark tree</name>
    <dbReference type="NCBI Taxonomy" id="32244"/>
    <lineage>
        <taxon>Eukaryota</taxon>
        <taxon>Viridiplantae</taxon>
        <taxon>Streptophyta</taxon>
        <taxon>Embryophyta</taxon>
        <taxon>Tracheophyta</taxon>
        <taxon>Spermatophyta</taxon>
        <taxon>Magnoliopsida</taxon>
        <taxon>eudicotyledons</taxon>
        <taxon>Gunneridae</taxon>
        <taxon>Pentapetalae</taxon>
        <taxon>rosids</taxon>
        <taxon>fabids</taxon>
        <taxon>Fabales</taxon>
        <taxon>Quillajaceae</taxon>
        <taxon>Quillaja</taxon>
    </lineage>
</organism>
<dbReference type="InterPro" id="IPR011598">
    <property type="entry name" value="bHLH_dom"/>
</dbReference>
<dbReference type="EMBL" id="JARAOO010000003">
    <property type="protein sequence ID" value="KAJ7973828.1"/>
    <property type="molecule type" value="Genomic_DNA"/>
</dbReference>